<reference evidence="7" key="1">
    <citation type="submission" date="2017-02" db="EMBL/GenBank/DDBJ databases">
        <authorList>
            <person name="Varghese N."/>
            <person name="Submissions S."/>
        </authorList>
    </citation>
    <scope>NUCLEOTIDE SEQUENCE [LARGE SCALE GENOMIC DNA]</scope>
    <source>
        <strain evidence="7">SM117</strain>
    </source>
</reference>
<feature type="domain" description="HTH iclR-type" evidence="4">
    <location>
        <begin position="14"/>
        <end position="74"/>
    </location>
</feature>
<dbReference type="InterPro" id="IPR036390">
    <property type="entry name" value="WH_DNA-bd_sf"/>
</dbReference>
<dbReference type="PROSITE" id="PS51078">
    <property type="entry name" value="ICLR_ED"/>
    <property type="match status" value="1"/>
</dbReference>
<dbReference type="Pfam" id="PF09339">
    <property type="entry name" value="HTH_IclR"/>
    <property type="match status" value="1"/>
</dbReference>
<dbReference type="InterPro" id="IPR005471">
    <property type="entry name" value="Tscrpt_reg_IclR_N"/>
</dbReference>
<dbReference type="GO" id="GO:0045892">
    <property type="term" value="P:negative regulation of DNA-templated transcription"/>
    <property type="evidence" value="ECO:0007669"/>
    <property type="project" value="TreeGrafter"/>
</dbReference>
<evidence type="ECO:0000259" key="4">
    <source>
        <dbReference type="PROSITE" id="PS51077"/>
    </source>
</evidence>
<keyword evidence="7" id="KW-1185">Reference proteome</keyword>
<evidence type="ECO:0000313" key="7">
    <source>
        <dbReference type="Proteomes" id="UP000190989"/>
    </source>
</evidence>
<sequence length="252" mass="27555">MAIAGAPASTSPTVKSAMRTLDIIEYVVANPDGVVAQEIAQALAIPVSSLSYLLATLVERDYLSRTGRLYQPGAGLERLRSSPRKLPLVERVRPLVRSLRVRSNETASFFLQRDWFLEAAITETAEHTLRYSIGVGTRTPLHCLAAGKAMLAALDAETLDRYFRESSRERYTGATITEEVALRREIDMARELGFAITREEMTPGICGVGTVLREEGKPVGSLAIAIPTVRWSPKVEEASCKVLISVAESFSS</sequence>
<protein>
    <submittedName>
        <fullName evidence="6">Transcriptional regulator, IclR family</fullName>
    </submittedName>
</protein>
<evidence type="ECO:0000256" key="1">
    <source>
        <dbReference type="ARBA" id="ARBA00023015"/>
    </source>
</evidence>
<keyword evidence="1" id="KW-0805">Transcription regulation</keyword>
<dbReference type="Pfam" id="PF01614">
    <property type="entry name" value="IclR_C"/>
    <property type="match status" value="1"/>
</dbReference>
<dbReference type="InterPro" id="IPR014757">
    <property type="entry name" value="Tscrpt_reg_IclR_C"/>
</dbReference>
<dbReference type="GO" id="GO:0003700">
    <property type="term" value="F:DNA-binding transcription factor activity"/>
    <property type="evidence" value="ECO:0007669"/>
    <property type="project" value="TreeGrafter"/>
</dbReference>
<dbReference type="PANTHER" id="PTHR30136">
    <property type="entry name" value="HELIX-TURN-HELIX TRANSCRIPTIONAL REGULATOR, ICLR FAMILY"/>
    <property type="match status" value="1"/>
</dbReference>
<dbReference type="InterPro" id="IPR029016">
    <property type="entry name" value="GAF-like_dom_sf"/>
</dbReference>
<name>A0A1U6HSW6_9SPHN</name>
<feature type="domain" description="IclR-ED" evidence="5">
    <location>
        <begin position="74"/>
        <end position="252"/>
    </location>
</feature>
<dbReference type="EMBL" id="FVZE01000003">
    <property type="protein sequence ID" value="SLJ98902.1"/>
    <property type="molecule type" value="Genomic_DNA"/>
</dbReference>
<evidence type="ECO:0000256" key="2">
    <source>
        <dbReference type="ARBA" id="ARBA00023125"/>
    </source>
</evidence>
<keyword evidence="2" id="KW-0238">DNA-binding</keyword>
<organism evidence="6 7">
    <name type="scientific">Novosphingobium mathurense</name>
    <dbReference type="NCBI Taxonomy" id="428990"/>
    <lineage>
        <taxon>Bacteria</taxon>
        <taxon>Pseudomonadati</taxon>
        <taxon>Pseudomonadota</taxon>
        <taxon>Alphaproteobacteria</taxon>
        <taxon>Sphingomonadales</taxon>
        <taxon>Sphingomonadaceae</taxon>
        <taxon>Novosphingobium</taxon>
    </lineage>
</organism>
<dbReference type="Gene3D" id="1.10.10.10">
    <property type="entry name" value="Winged helix-like DNA-binding domain superfamily/Winged helix DNA-binding domain"/>
    <property type="match status" value="1"/>
</dbReference>
<evidence type="ECO:0000259" key="5">
    <source>
        <dbReference type="PROSITE" id="PS51078"/>
    </source>
</evidence>
<dbReference type="GO" id="GO:0003677">
    <property type="term" value="F:DNA binding"/>
    <property type="evidence" value="ECO:0007669"/>
    <property type="project" value="UniProtKB-KW"/>
</dbReference>
<gene>
    <name evidence="6" type="ORF">SAMN06295987_10314</name>
</gene>
<accession>A0A1U6HSW6</accession>
<evidence type="ECO:0000256" key="3">
    <source>
        <dbReference type="ARBA" id="ARBA00023163"/>
    </source>
</evidence>
<dbReference type="InterPro" id="IPR036388">
    <property type="entry name" value="WH-like_DNA-bd_sf"/>
</dbReference>
<dbReference type="RefSeq" id="WP_079730405.1">
    <property type="nucleotide sequence ID" value="NZ_FVZE01000003.1"/>
</dbReference>
<dbReference type="STRING" id="428990.SAMN06295987_10314"/>
<proteinExistence type="predicted"/>
<dbReference type="PANTHER" id="PTHR30136:SF35">
    <property type="entry name" value="HTH-TYPE TRANSCRIPTIONAL REGULATOR RV1719"/>
    <property type="match status" value="1"/>
</dbReference>
<dbReference type="Gene3D" id="3.30.450.40">
    <property type="match status" value="1"/>
</dbReference>
<dbReference type="Proteomes" id="UP000190989">
    <property type="component" value="Unassembled WGS sequence"/>
</dbReference>
<dbReference type="SUPFAM" id="SSF55781">
    <property type="entry name" value="GAF domain-like"/>
    <property type="match status" value="1"/>
</dbReference>
<dbReference type="SUPFAM" id="SSF46785">
    <property type="entry name" value="Winged helix' DNA-binding domain"/>
    <property type="match status" value="1"/>
</dbReference>
<dbReference type="PROSITE" id="PS51077">
    <property type="entry name" value="HTH_ICLR"/>
    <property type="match status" value="1"/>
</dbReference>
<keyword evidence="3" id="KW-0804">Transcription</keyword>
<dbReference type="InterPro" id="IPR050707">
    <property type="entry name" value="HTH_MetabolicPath_Reg"/>
</dbReference>
<evidence type="ECO:0000313" key="6">
    <source>
        <dbReference type="EMBL" id="SLJ98902.1"/>
    </source>
</evidence>
<dbReference type="AlphaFoldDB" id="A0A1U6HSW6"/>